<sequence>MKKSIIFSALMFFLACNAFSQDMDLKKLKLVLAKKATIVQEKDNMVEYELGGVNIYLIVDENANRMRLMAGVIEEEKLKEEDLKKLMSANFDRALDAKYAIADGILWSVYAHPLKELSDTQATDAMNQVKNLVYNYGTTYHSTDFVFGGDGEQDDN</sequence>
<proteinExistence type="predicted"/>
<keyword evidence="2" id="KW-1185">Reference proteome</keyword>
<dbReference type="Gene3D" id="3.30.1460.10">
    <property type="match status" value="1"/>
</dbReference>
<dbReference type="PROSITE" id="PS51257">
    <property type="entry name" value="PROKAR_LIPOPROTEIN"/>
    <property type="match status" value="1"/>
</dbReference>
<evidence type="ECO:0000313" key="1">
    <source>
        <dbReference type="EMBL" id="MDN5202985.1"/>
    </source>
</evidence>
<protein>
    <submittedName>
        <fullName evidence="1">Uncharacterized protein</fullName>
    </submittedName>
</protein>
<dbReference type="EMBL" id="JAUJEA010000006">
    <property type="protein sequence ID" value="MDN5202985.1"/>
    <property type="molecule type" value="Genomic_DNA"/>
</dbReference>
<accession>A0ABT8KQI3</accession>
<gene>
    <name evidence="1" type="ORF">QQ008_16465</name>
</gene>
<dbReference type="RefSeq" id="WP_346753009.1">
    <property type="nucleotide sequence ID" value="NZ_JAUJEA010000006.1"/>
</dbReference>
<dbReference type="SUPFAM" id="SSF69635">
    <property type="entry name" value="Type III secretory system chaperone-like"/>
    <property type="match status" value="1"/>
</dbReference>
<organism evidence="1 2">
    <name type="scientific">Splendidivirga corallicola</name>
    <dbReference type="NCBI Taxonomy" id="3051826"/>
    <lineage>
        <taxon>Bacteria</taxon>
        <taxon>Pseudomonadati</taxon>
        <taxon>Bacteroidota</taxon>
        <taxon>Cytophagia</taxon>
        <taxon>Cytophagales</taxon>
        <taxon>Splendidivirgaceae</taxon>
        <taxon>Splendidivirga</taxon>
    </lineage>
</organism>
<comment type="caution">
    <text evidence="1">The sequence shown here is derived from an EMBL/GenBank/DDBJ whole genome shotgun (WGS) entry which is preliminary data.</text>
</comment>
<reference evidence="1" key="1">
    <citation type="submission" date="2023-06" db="EMBL/GenBank/DDBJ databases">
        <title>Genomic of Parafulvivirga corallium.</title>
        <authorList>
            <person name="Wang G."/>
        </authorList>
    </citation>
    <scope>NUCLEOTIDE SEQUENCE</scope>
    <source>
        <strain evidence="1">BMA10</strain>
    </source>
</reference>
<name>A0ABT8KQI3_9BACT</name>
<dbReference type="Proteomes" id="UP001172082">
    <property type="component" value="Unassembled WGS sequence"/>
</dbReference>
<evidence type="ECO:0000313" key="2">
    <source>
        <dbReference type="Proteomes" id="UP001172082"/>
    </source>
</evidence>